<dbReference type="GO" id="GO:0043565">
    <property type="term" value="F:sequence-specific DNA binding"/>
    <property type="evidence" value="ECO:0007669"/>
    <property type="project" value="InterPro"/>
</dbReference>
<proteinExistence type="predicted"/>
<dbReference type="SUPFAM" id="SSF52540">
    <property type="entry name" value="P-loop containing nucleoside triphosphate hydrolases"/>
    <property type="match status" value="1"/>
</dbReference>
<keyword evidence="10" id="KW-1185">Reference proteome</keyword>
<dbReference type="GO" id="GO:0006355">
    <property type="term" value="P:regulation of DNA-templated transcription"/>
    <property type="evidence" value="ECO:0007669"/>
    <property type="project" value="InterPro"/>
</dbReference>
<dbReference type="InterPro" id="IPR058031">
    <property type="entry name" value="AAA_lid_NorR"/>
</dbReference>
<dbReference type="CDD" id="cd00009">
    <property type="entry name" value="AAA"/>
    <property type="match status" value="1"/>
</dbReference>
<evidence type="ECO:0000256" key="5">
    <source>
        <dbReference type="ARBA" id="ARBA00023163"/>
    </source>
</evidence>
<keyword evidence="3" id="KW-0805">Transcription regulation</keyword>
<dbReference type="SUPFAM" id="SSF49879">
    <property type="entry name" value="SMAD/FHA domain"/>
    <property type="match status" value="1"/>
</dbReference>
<keyword evidence="2" id="KW-0067">ATP-binding</keyword>
<organism evidence="9 10">
    <name type="scientific">Labilithrix luteola</name>
    <dbReference type="NCBI Taxonomy" id="1391654"/>
    <lineage>
        <taxon>Bacteria</taxon>
        <taxon>Pseudomonadati</taxon>
        <taxon>Myxococcota</taxon>
        <taxon>Polyangia</taxon>
        <taxon>Polyangiales</taxon>
        <taxon>Labilitrichaceae</taxon>
        <taxon>Labilithrix</taxon>
    </lineage>
</organism>
<dbReference type="STRING" id="1391654.AKJ09_06076"/>
<dbReference type="GO" id="GO:0005524">
    <property type="term" value="F:ATP binding"/>
    <property type="evidence" value="ECO:0007669"/>
    <property type="project" value="UniProtKB-KW"/>
</dbReference>
<dbReference type="KEGG" id="llu:AKJ09_06076"/>
<dbReference type="PRINTS" id="PR01590">
    <property type="entry name" value="HTHFIS"/>
</dbReference>
<dbReference type="InterPro" id="IPR002078">
    <property type="entry name" value="Sigma_54_int"/>
</dbReference>
<dbReference type="FunFam" id="3.40.50.300:FF:000006">
    <property type="entry name" value="DNA-binding transcriptional regulator NtrC"/>
    <property type="match status" value="1"/>
</dbReference>
<dbReference type="PROSITE" id="PS00676">
    <property type="entry name" value="SIGMA54_INTERACT_2"/>
    <property type="match status" value="1"/>
</dbReference>
<name>A0A0K1Q105_9BACT</name>
<feature type="region of interest" description="Disordered" evidence="6">
    <location>
        <begin position="449"/>
        <end position="474"/>
    </location>
</feature>
<dbReference type="Gene3D" id="3.40.50.300">
    <property type="entry name" value="P-loop containing nucleotide triphosphate hydrolases"/>
    <property type="match status" value="1"/>
</dbReference>
<dbReference type="InterPro" id="IPR003593">
    <property type="entry name" value="AAA+_ATPase"/>
</dbReference>
<sequence length="474" mass="52100">MPEPPGEPRPPAQTVHTVRQLIESVAIPRVTVTVEREGGIAVQRTIVHDGDLCKIGSHASNDVVLRDPMVSRFHCRLVREDGLWRLRDSGSMNGTSLDSVRIRDADLHSEGLLSVGESVVRIRAGAPQKEDFVPMLPSFGALVGTSLPMRRLFALLEKIAQSDINVLIEGESGTGKELVATEIMQRSARADKPFVVVDCGAISPNLVESELFGHIRGAFTGADRDRIGAFEAADGGTVFLDEIGELPIELQPKLLRALEAREIRRVGETKARRVNVRVISATNRDLEREVNKGRFREDLYFRLAVISARVPSLRERLDDLLILTRTFLQQLGVPEEERLFPPAVIGEMAKHDWPGNVRELRNYVERSVVLQSVNLTLRRGMNASSAGPVNGIDLSVPFRLAKDAVIDSFERSYLSQLLEAAGGNMSKAARMAGMDRMYLHRLVQKHGLRGGKGNVGDSIRPSPFGAAHGDGSNQ</sequence>
<dbReference type="AlphaFoldDB" id="A0A0K1Q105"/>
<dbReference type="SMART" id="SM00382">
    <property type="entry name" value="AAA"/>
    <property type="match status" value="1"/>
</dbReference>
<evidence type="ECO:0000313" key="9">
    <source>
        <dbReference type="EMBL" id="AKU99412.1"/>
    </source>
</evidence>
<evidence type="ECO:0000259" key="8">
    <source>
        <dbReference type="PROSITE" id="PS50045"/>
    </source>
</evidence>
<evidence type="ECO:0000256" key="6">
    <source>
        <dbReference type="SAM" id="MobiDB-lite"/>
    </source>
</evidence>
<dbReference type="Gene3D" id="2.60.200.20">
    <property type="match status" value="1"/>
</dbReference>
<evidence type="ECO:0000256" key="2">
    <source>
        <dbReference type="ARBA" id="ARBA00022840"/>
    </source>
</evidence>
<evidence type="ECO:0000259" key="7">
    <source>
        <dbReference type="PROSITE" id="PS50006"/>
    </source>
</evidence>
<dbReference type="InterPro" id="IPR009057">
    <property type="entry name" value="Homeodomain-like_sf"/>
</dbReference>
<feature type="domain" description="FHA" evidence="7">
    <location>
        <begin position="53"/>
        <end position="102"/>
    </location>
</feature>
<evidence type="ECO:0000256" key="3">
    <source>
        <dbReference type="ARBA" id="ARBA00023015"/>
    </source>
</evidence>
<dbReference type="SUPFAM" id="SSF46689">
    <property type="entry name" value="Homeodomain-like"/>
    <property type="match status" value="1"/>
</dbReference>
<dbReference type="InterPro" id="IPR000253">
    <property type="entry name" value="FHA_dom"/>
</dbReference>
<accession>A0A0K1Q105</accession>
<gene>
    <name evidence="9" type="ORF">AKJ09_06076</name>
</gene>
<dbReference type="Gene3D" id="1.10.8.60">
    <property type="match status" value="1"/>
</dbReference>
<protein>
    <submittedName>
        <fullName evidence="9">Response regulator of zinc sigma-54-dependent two-component system</fullName>
    </submittedName>
</protein>
<dbReference type="InterPro" id="IPR025943">
    <property type="entry name" value="Sigma_54_int_dom_ATP-bd_2"/>
</dbReference>
<dbReference type="Pfam" id="PF00158">
    <property type="entry name" value="Sigma54_activat"/>
    <property type="match status" value="1"/>
</dbReference>
<dbReference type="Pfam" id="PF00498">
    <property type="entry name" value="FHA"/>
    <property type="match status" value="1"/>
</dbReference>
<reference evidence="9 10" key="1">
    <citation type="submission" date="2015-08" db="EMBL/GenBank/DDBJ databases">
        <authorList>
            <person name="Babu N.S."/>
            <person name="Beckwith C.J."/>
            <person name="Beseler K.G."/>
            <person name="Brison A."/>
            <person name="Carone J.V."/>
            <person name="Caskin T.P."/>
            <person name="Diamond M."/>
            <person name="Durham M.E."/>
            <person name="Foxe J.M."/>
            <person name="Go M."/>
            <person name="Henderson B.A."/>
            <person name="Jones I.B."/>
            <person name="McGettigan J.A."/>
            <person name="Micheletti S.J."/>
            <person name="Nasrallah M.E."/>
            <person name="Ortiz D."/>
            <person name="Piller C.R."/>
            <person name="Privatt S.R."/>
            <person name="Schneider S.L."/>
            <person name="Sharp S."/>
            <person name="Smith T.C."/>
            <person name="Stanton J.D."/>
            <person name="Ullery H.E."/>
            <person name="Wilson R.J."/>
            <person name="Serrano M.G."/>
            <person name="Buck G."/>
            <person name="Lee V."/>
            <person name="Wang Y."/>
            <person name="Carvalho R."/>
            <person name="Voegtly L."/>
            <person name="Shi R."/>
            <person name="Duckworth R."/>
            <person name="Johnson A."/>
            <person name="Loviza R."/>
            <person name="Walstead R."/>
            <person name="Shah Z."/>
            <person name="Kiflezghi M."/>
            <person name="Wade K."/>
            <person name="Ball S.L."/>
            <person name="Bradley K.W."/>
            <person name="Asai D.J."/>
            <person name="Bowman C.A."/>
            <person name="Russell D.A."/>
            <person name="Pope W.H."/>
            <person name="Jacobs-Sera D."/>
            <person name="Hendrix R.W."/>
            <person name="Hatfull G.F."/>
        </authorList>
    </citation>
    <scope>NUCLEOTIDE SEQUENCE [LARGE SCALE GENOMIC DNA]</scope>
    <source>
        <strain evidence="9 10">DSM 27648</strain>
    </source>
</reference>
<dbReference type="Pfam" id="PF25601">
    <property type="entry name" value="AAA_lid_14"/>
    <property type="match status" value="1"/>
</dbReference>
<dbReference type="InterPro" id="IPR002197">
    <property type="entry name" value="HTH_Fis"/>
</dbReference>
<dbReference type="EMBL" id="CP012333">
    <property type="protein sequence ID" value="AKU99412.1"/>
    <property type="molecule type" value="Genomic_DNA"/>
</dbReference>
<dbReference type="PROSITE" id="PS00675">
    <property type="entry name" value="SIGMA54_INTERACT_1"/>
    <property type="match status" value="1"/>
</dbReference>
<evidence type="ECO:0000256" key="4">
    <source>
        <dbReference type="ARBA" id="ARBA00023125"/>
    </source>
</evidence>
<dbReference type="PROSITE" id="PS00688">
    <property type="entry name" value="SIGMA54_INTERACT_3"/>
    <property type="match status" value="1"/>
</dbReference>
<evidence type="ECO:0000256" key="1">
    <source>
        <dbReference type="ARBA" id="ARBA00022741"/>
    </source>
</evidence>
<keyword evidence="1" id="KW-0547">Nucleotide-binding</keyword>
<dbReference type="Gene3D" id="1.10.10.60">
    <property type="entry name" value="Homeodomain-like"/>
    <property type="match status" value="1"/>
</dbReference>
<evidence type="ECO:0000313" key="10">
    <source>
        <dbReference type="Proteomes" id="UP000064967"/>
    </source>
</evidence>
<dbReference type="PANTHER" id="PTHR32071">
    <property type="entry name" value="TRANSCRIPTIONAL REGULATORY PROTEIN"/>
    <property type="match status" value="1"/>
</dbReference>
<keyword evidence="5" id="KW-0804">Transcription</keyword>
<dbReference type="InterPro" id="IPR008984">
    <property type="entry name" value="SMAD_FHA_dom_sf"/>
</dbReference>
<dbReference type="SMART" id="SM00240">
    <property type="entry name" value="FHA"/>
    <property type="match status" value="1"/>
</dbReference>
<dbReference type="Proteomes" id="UP000064967">
    <property type="component" value="Chromosome"/>
</dbReference>
<keyword evidence="4" id="KW-0238">DNA-binding</keyword>
<dbReference type="InterPro" id="IPR027417">
    <property type="entry name" value="P-loop_NTPase"/>
</dbReference>
<dbReference type="PROSITE" id="PS50045">
    <property type="entry name" value="SIGMA54_INTERACT_4"/>
    <property type="match status" value="1"/>
</dbReference>
<dbReference type="InterPro" id="IPR025944">
    <property type="entry name" value="Sigma_54_int_dom_CS"/>
</dbReference>
<feature type="domain" description="Sigma-54 factor interaction" evidence="8">
    <location>
        <begin position="142"/>
        <end position="369"/>
    </location>
</feature>
<dbReference type="Pfam" id="PF02954">
    <property type="entry name" value="HTH_8"/>
    <property type="match status" value="1"/>
</dbReference>
<dbReference type="InterPro" id="IPR025662">
    <property type="entry name" value="Sigma_54_int_dom_ATP-bd_1"/>
</dbReference>
<dbReference type="CDD" id="cd00060">
    <property type="entry name" value="FHA"/>
    <property type="match status" value="1"/>
</dbReference>
<dbReference type="PROSITE" id="PS50006">
    <property type="entry name" value="FHA_DOMAIN"/>
    <property type="match status" value="1"/>
</dbReference>